<evidence type="ECO:0000313" key="2">
    <source>
        <dbReference type="Proteomes" id="UP000285517"/>
    </source>
</evidence>
<sequence>MIILEKRFNLSKFQLFLVIFILSISGFAQSISGTVLDGETNETVAFAAVQIGDSYGVITNNEGNFEIGTSRFSPNDSLVFTFLGYKRRAVAIKDFTDQKVFLVPDINTLSEIYLIDRNLDPMTIMGKVQENLSKNYPKQKEKFSVFQRTKENYKTENSDFVIKKADFVNKKIVKDVNSELALLIQYSKGKSSNIYYDTYFEIYKNEKDSLKLDIKKGTKLINLERNTSTDNLQNKAFATIGAKLEGSNSFKLRSGIIPISDSVDLKRTFNASKKADTLNIKDKNREFSNHLSDFGFGKNSDFSFITDYKKYNFTIDKVFSYNDELVYVLYFEPNKGSANYSGEVYISADTYAVLKAKYKLADGKRGNKINLKLLLGIKYEELSRDVLVIFNRNENSTYSLKYLKTNIEQYIYLNRSFTFIENNKDRKDRMKLKLDILSEGINKTENEILVIDSQPLSIADFNKINQKTKTSVQTIEKYDPTIWSPYTIISPNQAIKDFEN</sequence>
<accession>A0A410G385</accession>
<dbReference type="EMBL" id="CP034951">
    <property type="protein sequence ID" value="QAA81720.1"/>
    <property type="molecule type" value="Genomic_DNA"/>
</dbReference>
<dbReference type="Proteomes" id="UP000285517">
    <property type="component" value="Chromosome"/>
</dbReference>
<dbReference type="OrthoDB" id="1433475at2"/>
<dbReference type="AlphaFoldDB" id="A0A410G385"/>
<dbReference type="SUPFAM" id="SSF49464">
    <property type="entry name" value="Carboxypeptidase regulatory domain-like"/>
    <property type="match status" value="1"/>
</dbReference>
<evidence type="ECO:0000313" key="1">
    <source>
        <dbReference type="EMBL" id="QAA81720.1"/>
    </source>
</evidence>
<evidence type="ECO:0008006" key="3">
    <source>
        <dbReference type="Google" id="ProtNLM"/>
    </source>
</evidence>
<proteinExistence type="predicted"/>
<reference evidence="1 2" key="1">
    <citation type="submission" date="2019-01" db="EMBL/GenBank/DDBJ databases">
        <title>Complete genome sequencing of Aequorivita sp. H23M31.</title>
        <authorList>
            <person name="Bae J.-W."/>
        </authorList>
    </citation>
    <scope>NUCLEOTIDE SEQUENCE [LARGE SCALE GENOMIC DNA]</scope>
    <source>
        <strain evidence="1 2">H23M31</strain>
    </source>
</reference>
<keyword evidence="2" id="KW-1185">Reference proteome</keyword>
<dbReference type="KEGG" id="aev:EI546_08275"/>
<dbReference type="Pfam" id="PF13715">
    <property type="entry name" value="CarbopepD_reg_2"/>
    <property type="match status" value="1"/>
</dbReference>
<protein>
    <recommendedName>
        <fullName evidence="3">Carboxypeptidase-like regulatory domain-containing protein</fullName>
    </recommendedName>
</protein>
<dbReference type="InterPro" id="IPR008969">
    <property type="entry name" value="CarboxyPept-like_regulatory"/>
</dbReference>
<name>A0A410G385_9FLAO</name>
<gene>
    <name evidence="1" type="ORF">EI546_08275</name>
</gene>
<organism evidence="1 2">
    <name type="scientific">Aequorivita ciconiae</name>
    <dbReference type="NCBI Taxonomy" id="2494375"/>
    <lineage>
        <taxon>Bacteria</taxon>
        <taxon>Pseudomonadati</taxon>
        <taxon>Bacteroidota</taxon>
        <taxon>Flavobacteriia</taxon>
        <taxon>Flavobacteriales</taxon>
        <taxon>Flavobacteriaceae</taxon>
        <taxon>Aequorivita</taxon>
    </lineage>
</organism>